<dbReference type="SUPFAM" id="SSF51735">
    <property type="entry name" value="NAD(P)-binding Rossmann-fold domains"/>
    <property type="match status" value="1"/>
</dbReference>
<feature type="domain" description="NmrA-like" evidence="3">
    <location>
        <begin position="5"/>
        <end position="226"/>
    </location>
</feature>
<dbReference type="PANTHER" id="PTHR47706:SF1">
    <property type="entry name" value="CIPA-LIKE, PUTATIVE (AFU_ORTHOLOGUE AFUA_1G12460)-RELATED"/>
    <property type="match status" value="1"/>
</dbReference>
<sequence length="293" mass="31433">MAATKVVLAGASGNLGPAVLKELLDAGLEVTIFTRQNSNKTFDSRAKVAAVNYDSVDALKAALSGQEVVVDTLAPLDLGLHLRLIDASVAAGVTRFIPSEFGADTTNALAAKLPVYGNKVAVQEHLKRVSAESDLSYTLVLTGAFLEFGLQTGFLVNLAGPAELYDGGEGQVSISSLPGIGQAVVGVVRNLDKTRNETVYVSQVNASQKELLGWSGKRVETKVVRTEDLERLSYEEIKKPQPDLMVFAVGLLRRAIFGEGYGGLFDSEKLSNELLGVRSFTEEEVREIVRKFS</sequence>
<dbReference type="Pfam" id="PF05368">
    <property type="entry name" value="NmrA"/>
    <property type="match status" value="1"/>
</dbReference>
<dbReference type="Gene3D" id="3.40.50.720">
    <property type="entry name" value="NAD(P)-binding Rossmann-like Domain"/>
    <property type="match status" value="1"/>
</dbReference>
<keyword evidence="1" id="KW-0521">NADP</keyword>
<dbReference type="PANTHER" id="PTHR47706">
    <property type="entry name" value="NMRA-LIKE FAMILY PROTEIN"/>
    <property type="match status" value="1"/>
</dbReference>
<evidence type="ECO:0000256" key="2">
    <source>
        <dbReference type="ARBA" id="ARBA00023002"/>
    </source>
</evidence>
<keyword evidence="2" id="KW-0560">Oxidoreductase</keyword>
<dbReference type="InterPro" id="IPR051609">
    <property type="entry name" value="NmrA/Isoflavone_reductase-like"/>
</dbReference>
<dbReference type="InterPro" id="IPR045312">
    <property type="entry name" value="PCBER-like"/>
</dbReference>
<dbReference type="InterPro" id="IPR036291">
    <property type="entry name" value="NAD(P)-bd_dom_sf"/>
</dbReference>
<dbReference type="CDD" id="cd05259">
    <property type="entry name" value="PCBER_SDR_a"/>
    <property type="match status" value="1"/>
</dbReference>
<evidence type="ECO:0000256" key="1">
    <source>
        <dbReference type="ARBA" id="ARBA00022857"/>
    </source>
</evidence>
<dbReference type="EMBL" id="ML742227">
    <property type="protein sequence ID" value="KAE8147076.1"/>
    <property type="molecule type" value="Genomic_DNA"/>
</dbReference>
<dbReference type="OrthoDB" id="9974981at2759"/>
<accession>A0A5N6TL48</accession>
<evidence type="ECO:0000313" key="4">
    <source>
        <dbReference type="EMBL" id="KAE8147076.1"/>
    </source>
</evidence>
<dbReference type="Proteomes" id="UP000325780">
    <property type="component" value="Unassembled WGS sequence"/>
</dbReference>
<organism evidence="4 5">
    <name type="scientific">Aspergillus avenaceus</name>
    <dbReference type="NCBI Taxonomy" id="36643"/>
    <lineage>
        <taxon>Eukaryota</taxon>
        <taxon>Fungi</taxon>
        <taxon>Dikarya</taxon>
        <taxon>Ascomycota</taxon>
        <taxon>Pezizomycotina</taxon>
        <taxon>Eurotiomycetes</taxon>
        <taxon>Eurotiomycetidae</taxon>
        <taxon>Eurotiales</taxon>
        <taxon>Aspergillaceae</taxon>
        <taxon>Aspergillus</taxon>
        <taxon>Aspergillus subgen. Circumdati</taxon>
    </lineage>
</organism>
<reference evidence="4 5" key="1">
    <citation type="submission" date="2019-04" db="EMBL/GenBank/DDBJ databases">
        <title>Friends and foes A comparative genomics study of 23 Aspergillus species from section Flavi.</title>
        <authorList>
            <consortium name="DOE Joint Genome Institute"/>
            <person name="Kjaerbolling I."/>
            <person name="Vesth T."/>
            <person name="Frisvad J.C."/>
            <person name="Nybo J.L."/>
            <person name="Theobald S."/>
            <person name="Kildgaard S."/>
            <person name="Isbrandt T."/>
            <person name="Kuo A."/>
            <person name="Sato A."/>
            <person name="Lyhne E.K."/>
            <person name="Kogle M.E."/>
            <person name="Wiebenga A."/>
            <person name="Kun R.S."/>
            <person name="Lubbers R.J."/>
            <person name="Makela M.R."/>
            <person name="Barry K."/>
            <person name="Chovatia M."/>
            <person name="Clum A."/>
            <person name="Daum C."/>
            <person name="Haridas S."/>
            <person name="He G."/>
            <person name="LaButti K."/>
            <person name="Lipzen A."/>
            <person name="Mondo S."/>
            <person name="Riley R."/>
            <person name="Salamov A."/>
            <person name="Simmons B.A."/>
            <person name="Magnuson J.K."/>
            <person name="Henrissat B."/>
            <person name="Mortensen U.H."/>
            <person name="Larsen T.O."/>
            <person name="Devries R.P."/>
            <person name="Grigoriev I.V."/>
            <person name="Machida M."/>
            <person name="Baker S.E."/>
            <person name="Andersen M.R."/>
        </authorList>
    </citation>
    <scope>NUCLEOTIDE SEQUENCE [LARGE SCALE GENOMIC DNA]</scope>
    <source>
        <strain evidence="4 5">IBT 18842</strain>
    </source>
</reference>
<dbReference type="AlphaFoldDB" id="A0A5N6TL48"/>
<evidence type="ECO:0000313" key="5">
    <source>
        <dbReference type="Proteomes" id="UP000325780"/>
    </source>
</evidence>
<keyword evidence="5" id="KW-1185">Reference proteome</keyword>
<dbReference type="InterPro" id="IPR008030">
    <property type="entry name" value="NmrA-like"/>
</dbReference>
<gene>
    <name evidence="4" type="ORF">BDV25DRAFT_40769</name>
</gene>
<evidence type="ECO:0000259" key="3">
    <source>
        <dbReference type="Pfam" id="PF05368"/>
    </source>
</evidence>
<protein>
    <submittedName>
        <fullName evidence="4">Putative isoflavone reductase</fullName>
    </submittedName>
</protein>
<proteinExistence type="predicted"/>
<name>A0A5N6TL48_ASPAV</name>
<dbReference type="GO" id="GO:0016491">
    <property type="term" value="F:oxidoreductase activity"/>
    <property type="evidence" value="ECO:0007669"/>
    <property type="project" value="UniProtKB-KW"/>
</dbReference>